<dbReference type="InterPro" id="IPR010870">
    <property type="entry name" value="Porin_O/P"/>
</dbReference>
<dbReference type="EMBL" id="DXAQ01000014">
    <property type="protein sequence ID" value="HIZ88467.1"/>
    <property type="molecule type" value="Genomic_DNA"/>
</dbReference>
<reference evidence="2" key="1">
    <citation type="journal article" date="2021" name="PeerJ">
        <title>Extensive microbial diversity within the chicken gut microbiome revealed by metagenomics and culture.</title>
        <authorList>
            <person name="Gilroy R."/>
            <person name="Ravi A."/>
            <person name="Getino M."/>
            <person name="Pursley I."/>
            <person name="Horton D.L."/>
            <person name="Alikhan N.F."/>
            <person name="Baker D."/>
            <person name="Gharbi K."/>
            <person name="Hall N."/>
            <person name="Watson M."/>
            <person name="Adriaenssens E.M."/>
            <person name="Foster-Nyarko E."/>
            <person name="Jarju S."/>
            <person name="Secka A."/>
            <person name="Antonio M."/>
            <person name="Oren A."/>
            <person name="Chaudhuri R.R."/>
            <person name="La Ragione R."/>
            <person name="Hildebrand F."/>
            <person name="Pallen M.J."/>
        </authorList>
    </citation>
    <scope>NUCLEOTIDE SEQUENCE</scope>
    <source>
        <strain evidence="2">ChiW4-1371</strain>
    </source>
</reference>
<dbReference type="Pfam" id="PF07396">
    <property type="entry name" value="Porin_O_P"/>
    <property type="match status" value="1"/>
</dbReference>
<keyword evidence="1" id="KW-0732">Signal</keyword>
<sequence length="399" mass="46186">MKKLLLIISIVSVFASSVYAFEPIQLGENAYLKIFYDTQFGLTYRDTGTGVMNNEAALNLNFRRNRLGFIGTYNDVLSFYFQTEYIENKVINPLSISDQPNQNFYVLDAQVRYDPFDFLRFQLGKFKHNLTRENLEACFEPLTLDRSLFINTTFQTSRDIGVAVWGNILDGWIQYRVDVMDGKTGRSGDLFEAGMSQFRYTGRLQFSLLEDKETSYGMKGTYRGNKKQVLTIGGAVQYEPNVVYTDALNLTGEKDYFAYSVDIFYEQNFENVGVFTASAAYLDINMGDAYKGQFASVESYGQNGQKRGYYVKIGYMLPNIPLQFFARYDNYYFARLDSKNQAFYNQNISWVGAGFNYYIDGQNIKITAQYSRTMFSKQDPNDPNYRDFNTVELYTQFRF</sequence>
<organism evidence="2 3">
    <name type="scientific">Candidatus Mucispirillum faecigallinarum</name>
    <dbReference type="NCBI Taxonomy" id="2838699"/>
    <lineage>
        <taxon>Bacteria</taxon>
        <taxon>Pseudomonadati</taxon>
        <taxon>Deferribacterota</taxon>
        <taxon>Deferribacteres</taxon>
        <taxon>Deferribacterales</taxon>
        <taxon>Mucispirillaceae</taxon>
        <taxon>Mucispirillum</taxon>
    </lineage>
</organism>
<dbReference type="SUPFAM" id="SSF56935">
    <property type="entry name" value="Porins"/>
    <property type="match status" value="1"/>
</dbReference>
<evidence type="ECO:0000256" key="1">
    <source>
        <dbReference type="SAM" id="SignalP"/>
    </source>
</evidence>
<evidence type="ECO:0000313" key="2">
    <source>
        <dbReference type="EMBL" id="HIZ88467.1"/>
    </source>
</evidence>
<feature type="chain" id="PRO_5039153248" evidence="1">
    <location>
        <begin position="21"/>
        <end position="399"/>
    </location>
</feature>
<reference evidence="2" key="2">
    <citation type="submission" date="2021-04" db="EMBL/GenBank/DDBJ databases">
        <authorList>
            <person name="Gilroy R."/>
        </authorList>
    </citation>
    <scope>NUCLEOTIDE SEQUENCE</scope>
    <source>
        <strain evidence="2">ChiW4-1371</strain>
    </source>
</reference>
<accession>A0A9D2GR60</accession>
<proteinExistence type="predicted"/>
<gene>
    <name evidence="2" type="ORF">H9804_00850</name>
</gene>
<dbReference type="NCBIfam" id="NF040900">
    <property type="entry name" value="porin_ExtI"/>
    <property type="match status" value="1"/>
</dbReference>
<name>A0A9D2GR60_9BACT</name>
<feature type="signal peptide" evidence="1">
    <location>
        <begin position="1"/>
        <end position="20"/>
    </location>
</feature>
<dbReference type="Proteomes" id="UP000824176">
    <property type="component" value="Unassembled WGS sequence"/>
</dbReference>
<dbReference type="Gene3D" id="2.40.160.10">
    <property type="entry name" value="Porin"/>
    <property type="match status" value="1"/>
</dbReference>
<protein>
    <submittedName>
        <fullName evidence="2">OprO/OprP family phosphate-selective porin</fullName>
    </submittedName>
</protein>
<dbReference type="InterPro" id="IPR023614">
    <property type="entry name" value="Porin_dom_sf"/>
</dbReference>
<dbReference type="AlphaFoldDB" id="A0A9D2GR60"/>
<comment type="caution">
    <text evidence="2">The sequence shown here is derived from an EMBL/GenBank/DDBJ whole genome shotgun (WGS) entry which is preliminary data.</text>
</comment>
<evidence type="ECO:0000313" key="3">
    <source>
        <dbReference type="Proteomes" id="UP000824176"/>
    </source>
</evidence>